<dbReference type="InterPro" id="IPR003591">
    <property type="entry name" value="Leu-rich_rpt_typical-subtyp"/>
</dbReference>
<evidence type="ECO:0000256" key="2">
    <source>
        <dbReference type="ARBA" id="ARBA00022475"/>
    </source>
</evidence>
<feature type="compositionally biased region" description="Low complexity" evidence="5">
    <location>
        <begin position="327"/>
        <end position="347"/>
    </location>
</feature>
<feature type="compositionally biased region" description="Low complexity" evidence="5">
    <location>
        <begin position="970"/>
        <end position="984"/>
    </location>
</feature>
<reference evidence="7" key="1">
    <citation type="submission" date="2023-08" db="EMBL/GenBank/DDBJ databases">
        <authorList>
            <person name="Audoor S."/>
            <person name="Bilcke G."/>
        </authorList>
    </citation>
    <scope>NUCLEOTIDE SEQUENCE</scope>
</reference>
<feature type="compositionally biased region" description="Low complexity" evidence="5">
    <location>
        <begin position="85"/>
        <end position="99"/>
    </location>
</feature>
<accession>A0AAD2JPU1</accession>
<feature type="region of interest" description="Disordered" evidence="5">
    <location>
        <begin position="1"/>
        <end position="99"/>
    </location>
</feature>
<feature type="compositionally biased region" description="Basic residues" evidence="5">
    <location>
        <begin position="427"/>
        <end position="440"/>
    </location>
</feature>
<evidence type="ECO:0000313" key="7">
    <source>
        <dbReference type="EMBL" id="CAJ1970496.1"/>
    </source>
</evidence>
<dbReference type="InterPro" id="IPR001611">
    <property type="entry name" value="Leu-rich_rpt"/>
</dbReference>
<keyword evidence="2" id="KW-0472">Membrane</keyword>
<comment type="caution">
    <text evidence="7">The sequence shown here is derived from an EMBL/GenBank/DDBJ whole genome shotgun (WGS) entry which is preliminary data.</text>
</comment>
<dbReference type="Pfam" id="PF23598">
    <property type="entry name" value="LRR_14"/>
    <property type="match status" value="1"/>
</dbReference>
<sequence length="1353" mass="145660">MNADTDIDTTSKDMETLKSSDSSKPRLKTDNELGSPPRTLRQVRHIPSLVPPLNGDSSLDGREPDGGSPVVHSGERVVGPLHLPSSEASSSNSSNANVVSQRNGRVLAAGMAPVPEDSVVKSIGVRQQQLPSQRTMYNKKEVSSSFSMTAFNEEDTDAPSSGHFGIESDDSSVLSSANESIEIVPKEKPNPSSLLKVSRQPSRRAVAVRQRPSLATPTTAVGDPLQAEEPDAGMSVVLSASQRNLSARTSTQVTRQLSLAQLDTSEPESMESNLGHMSCESTTEMQPAGSSHAARPIVMPQKGRKQRVSRVTRVGTNNAQITFQAWSRNENPNTNNRKSTNTNTDSNVPTAAVPPVKSLIRMLPASQRNRAARASTTVTRQLSLAKLDTSEPEPMESSTSRISSVSTMAIQSVGSSHVARPVALPQKGRKQRVSRAKRVSKAVPDMHNAQITFQGWSRNESPKSINRKPDGESSNTTSVSSKSRIHSVNMATGEMIGAAEYSTGLYSVAEMPEKGGLGSMETITKDISSRSTSSRSISLSSLRDTTGRNYRNLGWSSTEATTIENSDRSTSTRSINVSRGRQQNYSSAHTRNSHSPSLSPIEDSYSYRIPKHQQQLYQRQQQLRNSTLASPFASPTKAGSNRSLPVKEVIRNIVSPPMLENAETPLHYRAQQSFSKEDPQTTDSSIDASDDSIDSLPLETPETKNFDGVAAGDEDGPEIITDSPKRNMSAEDMKIQSYNNKMGRSASARTTSRAPPMTGKRALSTSNGIGASYSHSQFVGSDSRFRSPTASSTRHISSRTGPAFDEDAGSVSGTEVPGAVSIARDGNEAIYDTYRRKGNFTEQNSSQAVLSVTSEHDMDTSFRGHRQDEEQQLQRPASAISIQGQRPVPATSVATASVSVVPSGLHVRGVHADNERVSLATLNSVDMDADKTSSACYRKICLLVMILLAGGAAVAGSLLAPKSSDTPLQNSNNPPSNKPSVAPSEGPRDLGRLEDILEALLPLSTKEAMTDSSHAQNLAIEWLAFSDPAQLDPGDENMSERYLVALFYYAMQGDNWFTSDNHLSGRPVCDWKGITCTTTSPSGTKETVISIQLERNNLSGSIPNEIGSFSSLQRLYLTGNQIRGSLPGTLGNCTNLFELGLGGNAISSTFPSEIGLLTNLVELGVESNQLSGELPAAIGSLSSLSFLSLSRNRITGTLPKTMGNLRSLEALLMQSCKVEELPSEIKELTQLKQVDLGDNLLFGPIPSWLSSLSSLTSLKLDFNQLSSTIPSDFGNFFNLERLWLNENSDITGDVPSELDNLSKLDDLQLHKTFLTGGLESVFCSRNGSLPTSLTADCRGVNPSIQCTCCTTCY</sequence>
<protein>
    <recommendedName>
        <fullName evidence="6">Disease resistance R13L4/SHOC-2-like LRR domain-containing protein</fullName>
    </recommendedName>
</protein>
<feature type="compositionally biased region" description="Basic and acidic residues" evidence="5">
    <location>
        <begin position="854"/>
        <end position="869"/>
    </location>
</feature>
<feature type="compositionally biased region" description="Low complexity" evidence="5">
    <location>
        <begin position="473"/>
        <end position="482"/>
    </location>
</feature>
<dbReference type="SUPFAM" id="SSF52058">
    <property type="entry name" value="L domain-like"/>
    <property type="match status" value="1"/>
</dbReference>
<feature type="region of interest" description="Disordered" evidence="5">
    <location>
        <begin position="185"/>
        <end position="226"/>
    </location>
</feature>
<keyword evidence="2" id="KW-1003">Cell membrane</keyword>
<dbReference type="FunFam" id="3.80.10.10:FF:000041">
    <property type="entry name" value="LRR receptor-like serine/threonine-protein kinase ERECTA"/>
    <property type="match status" value="1"/>
</dbReference>
<dbReference type="Pfam" id="PF00560">
    <property type="entry name" value="LRR_1"/>
    <property type="match status" value="1"/>
</dbReference>
<feature type="region of interest" description="Disordered" evidence="5">
    <location>
        <begin position="842"/>
        <end position="871"/>
    </location>
</feature>
<feature type="domain" description="Disease resistance R13L4/SHOC-2-like LRR" evidence="6">
    <location>
        <begin position="1177"/>
        <end position="1314"/>
    </location>
</feature>
<dbReference type="Proteomes" id="UP001295423">
    <property type="component" value="Unassembled WGS sequence"/>
</dbReference>
<keyword evidence="4" id="KW-0677">Repeat</keyword>
<feature type="region of interest" description="Disordered" evidence="5">
    <location>
        <begin position="963"/>
        <end position="988"/>
    </location>
</feature>
<keyword evidence="3" id="KW-0433">Leucine-rich repeat</keyword>
<feature type="compositionally biased region" description="Basic and acidic residues" evidence="5">
    <location>
        <begin position="9"/>
        <end position="31"/>
    </location>
</feature>
<feature type="compositionally biased region" description="Polar residues" evidence="5">
    <location>
        <begin position="842"/>
        <end position="853"/>
    </location>
</feature>
<evidence type="ECO:0000256" key="5">
    <source>
        <dbReference type="SAM" id="MobiDB-lite"/>
    </source>
</evidence>
<organism evidence="7 8">
    <name type="scientific">Cylindrotheca closterium</name>
    <dbReference type="NCBI Taxonomy" id="2856"/>
    <lineage>
        <taxon>Eukaryota</taxon>
        <taxon>Sar</taxon>
        <taxon>Stramenopiles</taxon>
        <taxon>Ochrophyta</taxon>
        <taxon>Bacillariophyta</taxon>
        <taxon>Bacillariophyceae</taxon>
        <taxon>Bacillariophycidae</taxon>
        <taxon>Bacillariales</taxon>
        <taxon>Bacillariaceae</taxon>
        <taxon>Cylindrotheca</taxon>
    </lineage>
</organism>
<dbReference type="EMBL" id="CAKOGP040002524">
    <property type="protein sequence ID" value="CAJ1970496.1"/>
    <property type="molecule type" value="Genomic_DNA"/>
</dbReference>
<evidence type="ECO:0000256" key="1">
    <source>
        <dbReference type="ARBA" id="ARBA00004236"/>
    </source>
</evidence>
<evidence type="ECO:0000259" key="6">
    <source>
        <dbReference type="Pfam" id="PF23598"/>
    </source>
</evidence>
<feature type="region of interest" description="Disordered" evidence="5">
    <location>
        <begin position="741"/>
        <end position="816"/>
    </location>
</feature>
<dbReference type="GO" id="GO:0005886">
    <property type="term" value="C:plasma membrane"/>
    <property type="evidence" value="ECO:0007669"/>
    <property type="project" value="UniProtKB-SubCell"/>
</dbReference>
<gene>
    <name evidence="7" type="ORF">CYCCA115_LOCUS24512</name>
</gene>
<dbReference type="PANTHER" id="PTHR48054:SF82">
    <property type="entry name" value="LRR RECEPTOR-LIKE SERINE_THREONINE-PROTEIN KINASE FLS2"/>
    <property type="match status" value="1"/>
</dbReference>
<feature type="compositionally biased region" description="Polar residues" evidence="5">
    <location>
        <begin position="741"/>
        <end position="753"/>
    </location>
</feature>
<evidence type="ECO:0000256" key="3">
    <source>
        <dbReference type="ARBA" id="ARBA00022614"/>
    </source>
</evidence>
<keyword evidence="8" id="KW-1185">Reference proteome</keyword>
<evidence type="ECO:0000313" key="8">
    <source>
        <dbReference type="Proteomes" id="UP001295423"/>
    </source>
</evidence>
<dbReference type="PANTHER" id="PTHR48054">
    <property type="entry name" value="RECEPTOR KINASE-LIKE PROTEIN XA21"/>
    <property type="match status" value="1"/>
</dbReference>
<dbReference type="InterPro" id="IPR055414">
    <property type="entry name" value="LRR_R13L4/SHOC2-like"/>
</dbReference>
<evidence type="ECO:0000256" key="4">
    <source>
        <dbReference type="ARBA" id="ARBA00022737"/>
    </source>
</evidence>
<dbReference type="InterPro" id="IPR052592">
    <property type="entry name" value="LRR-RLK"/>
</dbReference>
<dbReference type="InterPro" id="IPR032675">
    <property type="entry name" value="LRR_dom_sf"/>
</dbReference>
<dbReference type="FunFam" id="3.80.10.10:FF:000383">
    <property type="entry name" value="Leucine-rich repeat receptor protein kinase EMS1"/>
    <property type="match status" value="1"/>
</dbReference>
<feature type="region of interest" description="Disordered" evidence="5">
    <location>
        <begin position="671"/>
        <end position="724"/>
    </location>
</feature>
<feature type="compositionally biased region" description="Polar residues" evidence="5">
    <location>
        <begin position="763"/>
        <end position="800"/>
    </location>
</feature>
<proteinExistence type="predicted"/>
<dbReference type="SMART" id="SM00369">
    <property type="entry name" value="LRR_TYP"/>
    <property type="match status" value="4"/>
</dbReference>
<feature type="region of interest" description="Disordered" evidence="5">
    <location>
        <begin position="325"/>
        <end position="351"/>
    </location>
</feature>
<feature type="region of interest" description="Disordered" evidence="5">
    <location>
        <begin position="561"/>
        <end position="603"/>
    </location>
</feature>
<feature type="region of interest" description="Disordered" evidence="5">
    <location>
        <begin position="425"/>
        <end position="485"/>
    </location>
</feature>
<name>A0AAD2JPU1_9STRA</name>
<feature type="compositionally biased region" description="Polar residues" evidence="5">
    <location>
        <begin position="561"/>
        <end position="598"/>
    </location>
</feature>
<dbReference type="Gene3D" id="3.80.10.10">
    <property type="entry name" value="Ribonuclease Inhibitor"/>
    <property type="match status" value="2"/>
</dbReference>
<comment type="subcellular location">
    <subcellularLocation>
        <location evidence="1">Cell membrane</location>
    </subcellularLocation>
</comment>
<feature type="compositionally biased region" description="Polar residues" evidence="5">
    <location>
        <begin position="449"/>
        <end position="464"/>
    </location>
</feature>